<proteinExistence type="predicted"/>
<dbReference type="AlphaFoldDB" id="A0A317CI93"/>
<protein>
    <submittedName>
        <fullName evidence="1">GTP-binding protein</fullName>
    </submittedName>
</protein>
<dbReference type="OrthoDB" id="1263265at2"/>
<name>A0A317CI93_9GAMM</name>
<organism evidence="1 2">
    <name type="scientific">Leucothrix arctica</name>
    <dbReference type="NCBI Taxonomy" id="1481894"/>
    <lineage>
        <taxon>Bacteria</taxon>
        <taxon>Pseudomonadati</taxon>
        <taxon>Pseudomonadota</taxon>
        <taxon>Gammaproteobacteria</taxon>
        <taxon>Thiotrichales</taxon>
        <taxon>Thiotrichaceae</taxon>
        <taxon>Leucothrix</taxon>
    </lineage>
</organism>
<accession>A0A317CI93</accession>
<keyword evidence="2" id="KW-1185">Reference proteome</keyword>
<reference evidence="1 2" key="1">
    <citation type="submission" date="2018-05" db="EMBL/GenBank/DDBJ databases">
        <title>Leucothrix arctica sp. nov., isolated from Arctic seawater.</title>
        <authorList>
            <person name="Choi A."/>
            <person name="Baek K."/>
        </authorList>
    </citation>
    <scope>NUCLEOTIDE SEQUENCE [LARGE SCALE GENOMIC DNA]</scope>
    <source>
        <strain evidence="1 2">IMCC9719</strain>
    </source>
</reference>
<dbReference type="Gene3D" id="6.10.280.50">
    <property type="match status" value="1"/>
</dbReference>
<dbReference type="Proteomes" id="UP000245506">
    <property type="component" value="Unassembled WGS sequence"/>
</dbReference>
<evidence type="ECO:0000313" key="1">
    <source>
        <dbReference type="EMBL" id="PWQ97891.1"/>
    </source>
</evidence>
<evidence type="ECO:0000313" key="2">
    <source>
        <dbReference type="Proteomes" id="UP000245506"/>
    </source>
</evidence>
<dbReference type="Pfam" id="PF04325">
    <property type="entry name" value="DUF465"/>
    <property type="match status" value="1"/>
</dbReference>
<comment type="caution">
    <text evidence="1">The sequence shown here is derived from an EMBL/GenBank/DDBJ whole genome shotgun (WGS) entry which is preliminary data.</text>
</comment>
<dbReference type="InterPro" id="IPR007420">
    <property type="entry name" value="DUF465"/>
</dbReference>
<sequence>MFGEMHDLHQEFPEYHDEIHDLKVKGGHFKKLFDEYDELAHEMIRIQQQIETPSDDFVETLKVKRLRLKDELYSMLKADK</sequence>
<dbReference type="EMBL" id="QGKL01000016">
    <property type="protein sequence ID" value="PWQ97891.1"/>
    <property type="molecule type" value="Genomic_DNA"/>
</dbReference>
<dbReference type="InterPro" id="IPR038444">
    <property type="entry name" value="DUF465_sf"/>
</dbReference>
<gene>
    <name evidence="1" type="ORF">DKT75_05345</name>
</gene>